<evidence type="ECO:0000313" key="3">
    <source>
        <dbReference type="Proteomes" id="UP000504693"/>
    </source>
</evidence>
<dbReference type="Gene3D" id="2.130.10.10">
    <property type="entry name" value="YVTN repeat-like/Quinoprotein amine dehydrogenase"/>
    <property type="match status" value="1"/>
</dbReference>
<accession>A0A7D3Y0J8</accession>
<keyword evidence="3" id="KW-1185">Reference proteome</keyword>
<gene>
    <name evidence="2" type="ORF">HQR01_11275</name>
</gene>
<dbReference type="PROSITE" id="PS51257">
    <property type="entry name" value="PROKAR_LIPOPROTEIN"/>
    <property type="match status" value="1"/>
</dbReference>
<evidence type="ECO:0000259" key="1">
    <source>
        <dbReference type="Pfam" id="PF13360"/>
    </source>
</evidence>
<dbReference type="EMBL" id="CP053921">
    <property type="protein sequence ID" value="QKG71892.1"/>
    <property type="molecule type" value="Genomic_DNA"/>
</dbReference>
<feature type="domain" description="Pyrrolo-quinoline quinone repeat" evidence="1">
    <location>
        <begin position="207"/>
        <end position="436"/>
    </location>
</feature>
<dbReference type="SUPFAM" id="SSF50998">
    <property type="entry name" value="Quinoprotein alcohol dehydrogenase-like"/>
    <property type="match status" value="1"/>
</dbReference>
<sequence>MRVSHVAVAGLAATFLASCGGGSSNGGGGGNNLPVLTVTLSEAEQTVTVPDGGSTTFGFGASYTGTSSEPIIADVVINAERYRLVGTPTGSGTSFTVNLETIPFSPGGLTTSSIFFRLCADEDCERIYPGSSAAYTLNLDIQVADWETAQRLADHRGYVNVNYKREDIVRRWQYTAADGSSFGAAAAGRGRTFLTELAADGKYYAVSLNTSSGTRNWRIDMGTDVLSDPAYRDGKVYYTSTAASGTKTPMVVDAVDGTATTLPAYNAPAGEMNQPVPYMDALFLIAGANGMVAHAYDLVNGTLAWQRDFGGAIMQSAAVAVDSSSVYAFAGPTIEILSRTTGNPTGSLANPEFAGGAQYAAAPVLGPDSRLFAFALSKSYTDASPISAWSLTSGNKLWTSAASYSAYPVYGQTLLFAINPAERRVDALQPDTGAVAYSIAIPGTGALTGSVVSTRSHLFVSTASDSYAFDLNSATRAQDWTAAVGGRLAITPDNQLIISSGTRVTSYRLW</sequence>
<dbReference type="KEGG" id="emv:HQR01_11275"/>
<organism evidence="2 3">
    <name type="scientific">Erythrobacter mangrovi</name>
    <dbReference type="NCBI Taxonomy" id="2739433"/>
    <lineage>
        <taxon>Bacteria</taxon>
        <taxon>Pseudomonadati</taxon>
        <taxon>Pseudomonadota</taxon>
        <taxon>Alphaproteobacteria</taxon>
        <taxon>Sphingomonadales</taxon>
        <taxon>Erythrobacteraceae</taxon>
        <taxon>Erythrobacter/Porphyrobacter group</taxon>
        <taxon>Erythrobacter</taxon>
    </lineage>
</organism>
<dbReference type="Proteomes" id="UP000504693">
    <property type="component" value="Chromosome"/>
</dbReference>
<dbReference type="InterPro" id="IPR015943">
    <property type="entry name" value="WD40/YVTN_repeat-like_dom_sf"/>
</dbReference>
<evidence type="ECO:0000313" key="2">
    <source>
        <dbReference type="EMBL" id="QKG71892.1"/>
    </source>
</evidence>
<reference evidence="2 3" key="1">
    <citation type="submission" date="2020-05" db="EMBL/GenBank/DDBJ databases">
        <title>Erythrobacter mangrovi sp. nov., isolated from rhizosphere soil of mangrove plant (Kandelia candel).</title>
        <authorList>
            <person name="Ye Y.H."/>
        </authorList>
    </citation>
    <scope>NUCLEOTIDE SEQUENCE [LARGE SCALE GENOMIC DNA]</scope>
    <source>
        <strain evidence="2 3">EB310</strain>
    </source>
</reference>
<dbReference type="RefSeq" id="WP_173214958.1">
    <property type="nucleotide sequence ID" value="NZ_CP053921.1"/>
</dbReference>
<dbReference type="Pfam" id="PF13360">
    <property type="entry name" value="PQQ_2"/>
    <property type="match status" value="1"/>
</dbReference>
<dbReference type="InterPro" id="IPR002372">
    <property type="entry name" value="PQQ_rpt_dom"/>
</dbReference>
<proteinExistence type="predicted"/>
<protein>
    <submittedName>
        <fullName evidence="2">PQQ-binding-like beta-propeller repeat protein</fullName>
    </submittedName>
</protein>
<dbReference type="AlphaFoldDB" id="A0A7D3Y0J8"/>
<name>A0A7D3Y0J8_9SPHN</name>
<dbReference type="InterPro" id="IPR011047">
    <property type="entry name" value="Quinoprotein_ADH-like_sf"/>
</dbReference>